<name>A0A8S3E7E1_9BILA</name>
<dbReference type="Proteomes" id="UP000681967">
    <property type="component" value="Unassembled WGS sequence"/>
</dbReference>
<evidence type="ECO:0000313" key="2">
    <source>
        <dbReference type="Proteomes" id="UP000681967"/>
    </source>
</evidence>
<sequence length="181" mass="21114">MTSTTKEDEENFALIFRAIHDLPRLKDQEKFEKLVYTLINAIKMKIKSDGMNPEMNDPMPYNFREQSEPNIGDPYGKLPLHYLKAQAAGGDSNEKQMKHTEDMNDKKSLITSHLNQTYGPGNGNTRGTLSFLFSSYKGEPWTTTGTHFQHQIIIQIVYHMNNNKIFNIKYFFFNKLFFYLK</sequence>
<accession>A0A8S3E7E1</accession>
<gene>
    <name evidence="1" type="ORF">BYL167_LOCUS56613</name>
</gene>
<protein>
    <submittedName>
        <fullName evidence="1">Uncharacterized protein</fullName>
    </submittedName>
</protein>
<comment type="caution">
    <text evidence="1">The sequence shown here is derived from an EMBL/GenBank/DDBJ whole genome shotgun (WGS) entry which is preliminary data.</text>
</comment>
<evidence type="ECO:0000313" key="1">
    <source>
        <dbReference type="EMBL" id="CAF5038030.1"/>
    </source>
</evidence>
<proteinExistence type="predicted"/>
<dbReference type="EMBL" id="CAJOBH010223372">
    <property type="protein sequence ID" value="CAF5038030.1"/>
    <property type="molecule type" value="Genomic_DNA"/>
</dbReference>
<dbReference type="AlphaFoldDB" id="A0A8S3E7E1"/>
<organism evidence="1 2">
    <name type="scientific">Rotaria magnacalcarata</name>
    <dbReference type="NCBI Taxonomy" id="392030"/>
    <lineage>
        <taxon>Eukaryota</taxon>
        <taxon>Metazoa</taxon>
        <taxon>Spiralia</taxon>
        <taxon>Gnathifera</taxon>
        <taxon>Rotifera</taxon>
        <taxon>Eurotatoria</taxon>
        <taxon>Bdelloidea</taxon>
        <taxon>Philodinida</taxon>
        <taxon>Philodinidae</taxon>
        <taxon>Rotaria</taxon>
    </lineage>
</organism>
<reference evidence="1" key="1">
    <citation type="submission" date="2021-02" db="EMBL/GenBank/DDBJ databases">
        <authorList>
            <person name="Nowell W R."/>
        </authorList>
    </citation>
    <scope>NUCLEOTIDE SEQUENCE</scope>
</reference>